<accession>A0A2N6MI42</accession>
<name>A0A2N6MI42_9CYAN</name>
<dbReference type="RefSeq" id="WP_102206506.1">
    <property type="nucleotide sequence ID" value="NZ_NMQI01000120.1"/>
</dbReference>
<organism evidence="2 3">
    <name type="scientific">Fischerella thermalis CCMEE 5330</name>
    <dbReference type="NCBI Taxonomy" id="2019670"/>
    <lineage>
        <taxon>Bacteria</taxon>
        <taxon>Bacillati</taxon>
        <taxon>Cyanobacteriota</taxon>
        <taxon>Cyanophyceae</taxon>
        <taxon>Nostocales</taxon>
        <taxon>Hapalosiphonaceae</taxon>
        <taxon>Fischerella</taxon>
    </lineage>
</organism>
<evidence type="ECO:0000313" key="2">
    <source>
        <dbReference type="EMBL" id="PMB46437.1"/>
    </source>
</evidence>
<keyword evidence="1" id="KW-0472">Membrane</keyword>
<dbReference type="AlphaFoldDB" id="A0A2N6MI42"/>
<evidence type="ECO:0000256" key="1">
    <source>
        <dbReference type="SAM" id="Phobius"/>
    </source>
</evidence>
<sequence length="82" mass="9416">MNQTIDFDNNPTVAVSEYDNMARMALPGYEAMHTMVLACLRSHLPDIVASICLKIKIFVSLWWLIFILSTTKTQRHQLTYSP</sequence>
<keyword evidence="1" id="KW-1133">Transmembrane helix</keyword>
<comment type="caution">
    <text evidence="2">The sequence shown here is derived from an EMBL/GenBank/DDBJ whole genome shotgun (WGS) entry which is preliminary data.</text>
</comment>
<keyword evidence="1" id="KW-0812">Transmembrane</keyword>
<gene>
    <name evidence="2" type="ORF">CEN41_05785</name>
</gene>
<dbReference type="EMBL" id="NMQI01000120">
    <property type="protein sequence ID" value="PMB46437.1"/>
    <property type="molecule type" value="Genomic_DNA"/>
</dbReference>
<evidence type="ECO:0000313" key="3">
    <source>
        <dbReference type="Proteomes" id="UP000234966"/>
    </source>
</evidence>
<protein>
    <submittedName>
        <fullName evidence="2">Uncharacterized protein</fullName>
    </submittedName>
</protein>
<reference evidence="2 3" key="1">
    <citation type="submission" date="2017-07" db="EMBL/GenBank/DDBJ databases">
        <title>Genomes of Fischerella (Mastigocladus) sp. strains.</title>
        <authorList>
            <person name="Miller S.R."/>
        </authorList>
    </citation>
    <scope>NUCLEOTIDE SEQUENCE [LARGE SCALE GENOMIC DNA]</scope>
    <source>
        <strain evidence="2 3">CCMEE 5330</strain>
    </source>
</reference>
<proteinExistence type="predicted"/>
<dbReference type="Proteomes" id="UP000234966">
    <property type="component" value="Unassembled WGS sequence"/>
</dbReference>
<feature type="transmembrane region" description="Helical" evidence="1">
    <location>
        <begin position="47"/>
        <end position="68"/>
    </location>
</feature>